<organism evidence="1 2">
    <name type="scientific">Brassica cretica</name>
    <name type="common">Mustard</name>
    <dbReference type="NCBI Taxonomy" id="69181"/>
    <lineage>
        <taxon>Eukaryota</taxon>
        <taxon>Viridiplantae</taxon>
        <taxon>Streptophyta</taxon>
        <taxon>Embryophyta</taxon>
        <taxon>Tracheophyta</taxon>
        <taxon>Spermatophyta</taxon>
        <taxon>Magnoliopsida</taxon>
        <taxon>eudicotyledons</taxon>
        <taxon>Gunneridae</taxon>
        <taxon>Pentapetalae</taxon>
        <taxon>rosids</taxon>
        <taxon>malvids</taxon>
        <taxon>Brassicales</taxon>
        <taxon>Brassicaceae</taxon>
        <taxon>Brassiceae</taxon>
        <taxon>Brassica</taxon>
    </lineage>
</organism>
<accession>A0ABQ7DUI0</accession>
<proteinExistence type="predicted"/>
<protein>
    <recommendedName>
        <fullName evidence="3">Reverse transcriptase zinc-binding domain-containing protein</fullName>
    </recommendedName>
</protein>
<comment type="caution">
    <text evidence="1">The sequence shown here is derived from an EMBL/GenBank/DDBJ whole genome shotgun (WGS) entry which is preliminary data.</text>
</comment>
<keyword evidence="2" id="KW-1185">Reference proteome</keyword>
<gene>
    <name evidence="1" type="ORF">DY000_02031905</name>
</gene>
<dbReference type="EMBL" id="QGKV02000649">
    <property type="protein sequence ID" value="KAF3580933.1"/>
    <property type="molecule type" value="Genomic_DNA"/>
</dbReference>
<sequence>MLVKSASAIKSARVFWGRYCHRTSFLRITPAAGSSHRWKGILAGRDLLLTNLGSVIGNGEETRVWRDAWISTTSPITPYGPVNECAHNLMVADLLCRESKEWNIWKIESVLPHLLPDILLLKPSITGGRDSYAWLASKSVDYSTKSGYFVATSLLNSPVGIDS</sequence>
<evidence type="ECO:0008006" key="3">
    <source>
        <dbReference type="Google" id="ProtNLM"/>
    </source>
</evidence>
<dbReference type="Proteomes" id="UP000266723">
    <property type="component" value="Unassembled WGS sequence"/>
</dbReference>
<name>A0ABQ7DUI0_BRACR</name>
<evidence type="ECO:0000313" key="2">
    <source>
        <dbReference type="Proteomes" id="UP000266723"/>
    </source>
</evidence>
<reference evidence="1 2" key="1">
    <citation type="journal article" date="2020" name="BMC Genomics">
        <title>Intraspecific diversification of the crop wild relative Brassica cretica Lam. using demographic model selection.</title>
        <authorList>
            <person name="Kioukis A."/>
            <person name="Michalopoulou V.A."/>
            <person name="Briers L."/>
            <person name="Pirintsos S."/>
            <person name="Studholme D.J."/>
            <person name="Pavlidis P."/>
            <person name="Sarris P.F."/>
        </authorList>
    </citation>
    <scope>NUCLEOTIDE SEQUENCE [LARGE SCALE GENOMIC DNA]</scope>
    <source>
        <strain evidence="2">cv. PFS-1207/04</strain>
    </source>
</reference>
<evidence type="ECO:0000313" key="1">
    <source>
        <dbReference type="EMBL" id="KAF3580933.1"/>
    </source>
</evidence>